<dbReference type="Gene3D" id="3.40.50.10320">
    <property type="entry name" value="LmbE-like"/>
    <property type="match status" value="1"/>
</dbReference>
<sequence>MIKRLIFSFTISLIIITFIQPTISNAMITPERLGGKDRFEVATNISKKWEVSETVLIVNYNAFADALTAGPLAYKHNAPILLTQGNQLTQETKKELIRLNPSRVIVVGGEGSVSAMVIKAIESLGISQIERIAGKDRFEVSANVAKKFETWDTAIVANGLVFPDALSISPYAARNELPILLTQAGKLPSPIDQLIKSKGIKQSIIVGGEASVGRAVEGSLPTPKRIGGKNRFEVAAKVYQRLMPTEKVYVATGMTFADALTGSVLAANENASILLTHGQFLPKESLDIFKNNSVKDYAILGGPASVSENTVSDIEFHKKSNQPIFYLVPHADDEVLTFGVDILNQLKNNREVFLILFSKGADSVAREVINGHYDYESRLGHTNNTLVNCWWHGGYHSPENEHYQHGHIDLEEFGDIRVGDYISASAALGVREDHILTETLSSGMLTEGNIQGVIKKYLSQYPDAQFRSMSWFDGHPPHAAIGAALKGLEKSGEVNPLTTTYFVSIYTDRFAKKEIGLPLRSITIEEASSRNDLTDSINIYKKFDPSNGFYASGYHSVKSQFDSLQTNPYVKVHY</sequence>
<evidence type="ECO:0000313" key="3">
    <source>
        <dbReference type="Proteomes" id="UP000198553"/>
    </source>
</evidence>
<dbReference type="STRING" id="930146.SAMN05192533_104252"/>
<dbReference type="GO" id="GO:0030288">
    <property type="term" value="C:outer membrane-bounded periplasmic space"/>
    <property type="evidence" value="ECO:0007669"/>
    <property type="project" value="TreeGrafter"/>
</dbReference>
<dbReference type="InterPro" id="IPR051922">
    <property type="entry name" value="Bact_Sporulation_Assoc"/>
</dbReference>
<dbReference type="Gene3D" id="3.40.50.12090">
    <property type="match status" value="2"/>
</dbReference>
<dbReference type="EMBL" id="FOBW01000004">
    <property type="protein sequence ID" value="SEM65812.1"/>
    <property type="molecule type" value="Genomic_DNA"/>
</dbReference>
<reference evidence="3" key="1">
    <citation type="submission" date="2016-10" db="EMBL/GenBank/DDBJ databases">
        <authorList>
            <person name="Varghese N."/>
            <person name="Submissions S."/>
        </authorList>
    </citation>
    <scope>NUCLEOTIDE SEQUENCE [LARGE SCALE GENOMIC DNA]</scope>
    <source>
        <strain evidence="3">B48,IBRC-M 10115,DSM 25386,CECT 8001</strain>
    </source>
</reference>
<evidence type="ECO:0000256" key="1">
    <source>
        <dbReference type="ARBA" id="ARBA00001947"/>
    </source>
</evidence>
<proteinExistence type="predicted"/>
<evidence type="ECO:0000313" key="2">
    <source>
        <dbReference type="EMBL" id="SEM65812.1"/>
    </source>
</evidence>
<organism evidence="2 3">
    <name type="scientific">Mesobacillus persicus</name>
    <dbReference type="NCBI Taxonomy" id="930146"/>
    <lineage>
        <taxon>Bacteria</taxon>
        <taxon>Bacillati</taxon>
        <taxon>Bacillota</taxon>
        <taxon>Bacilli</taxon>
        <taxon>Bacillales</taxon>
        <taxon>Bacillaceae</taxon>
        <taxon>Mesobacillus</taxon>
    </lineage>
</organism>
<dbReference type="InterPro" id="IPR024078">
    <property type="entry name" value="LmbE-like_dom_sf"/>
</dbReference>
<dbReference type="PANTHER" id="PTHR30032">
    <property type="entry name" value="N-ACETYLMURAMOYL-L-ALANINE AMIDASE-RELATED"/>
    <property type="match status" value="1"/>
</dbReference>
<dbReference type="Pfam" id="PF04122">
    <property type="entry name" value="CW_binding_2"/>
    <property type="match status" value="3"/>
</dbReference>
<dbReference type="Pfam" id="PF02585">
    <property type="entry name" value="PIG-L"/>
    <property type="match status" value="1"/>
</dbReference>
<name>A0A1H8A4J5_9BACI</name>
<dbReference type="Proteomes" id="UP000198553">
    <property type="component" value="Unassembled WGS sequence"/>
</dbReference>
<keyword evidence="3" id="KW-1185">Reference proteome</keyword>
<protein>
    <submittedName>
        <fullName evidence="2">Putative cell wall-binding protein</fullName>
    </submittedName>
</protein>
<dbReference type="RefSeq" id="WP_170843824.1">
    <property type="nucleotide sequence ID" value="NZ_FOBW01000004.1"/>
</dbReference>
<dbReference type="InterPro" id="IPR003737">
    <property type="entry name" value="GlcNAc_PI_deacetylase-related"/>
</dbReference>
<dbReference type="SUPFAM" id="SSF102588">
    <property type="entry name" value="LmbE-like"/>
    <property type="match status" value="1"/>
</dbReference>
<accession>A0A1H8A4J5</accession>
<dbReference type="AlphaFoldDB" id="A0A1H8A4J5"/>
<comment type="cofactor">
    <cofactor evidence="1">
        <name>Zn(2+)</name>
        <dbReference type="ChEBI" id="CHEBI:29105"/>
    </cofactor>
</comment>
<dbReference type="InterPro" id="IPR007253">
    <property type="entry name" value="Cell_wall-bd_2"/>
</dbReference>
<dbReference type="PANTHER" id="PTHR30032:SF8">
    <property type="entry name" value="GERMINATION-SPECIFIC N-ACETYLMURAMOYL-L-ALANINE AMIDASE"/>
    <property type="match status" value="1"/>
</dbReference>
<gene>
    <name evidence="2" type="ORF">SAMN05192533_104252</name>
</gene>